<sequence length="533" mass="59179">MSVSTSSSNESVGKGLSVCRDMAERAGGGGSGSELPGGGAPPDKLPAGQETAASSSDGRLEESAPAPTPWGSRSVDCFERVEQVGEGTYGQVYKARNKETGEIVALKRVRMDNEKEGFPVTAIREIKILKLLNHKNIVRLQEIVTSKASEYNHGKGSIYMVMEYSDHDLTGLTDCGQRFSLPQIKCYMKQLLEGIAYCHKNKVLHRDIKGSNLLINNEGQLKLADFGLARPYENNDQKPRMYTNRVITLWYRPPELLLGAHFYGTAIDMWSAGCILAELLVRKPILPGRNEFEQLELIFKLLGTPSEATWPGVTKLQYYDMIMGQQRSKFQSRFHEKFGQLDNKAQDLLSKLLCMDPTKRISAIDALDHDFFWTEPLPSKPEHLPKYPPSHEFTAKKRRQAAQQQGAAHGAPQQQPGAHFPPGAQGAGAQHGHMYGQPAHGQGYYPPVYGQQHWRGPVHQPFPGGGEPAAKRYRDEAGGYNQPRAGGPQHMGMPRQQPPPYRGGQMMPQGGRGHPPPHHQNKAHAPPDYRRMR</sequence>
<feature type="compositionally biased region" description="Low complexity" evidence="13">
    <location>
        <begin position="1"/>
        <end position="11"/>
    </location>
</feature>
<dbReference type="PANTHER" id="PTHR24056">
    <property type="entry name" value="CELL DIVISION PROTEIN KINASE"/>
    <property type="match status" value="1"/>
</dbReference>
<keyword evidence="6" id="KW-0418">Kinase</keyword>
<evidence type="ECO:0000256" key="9">
    <source>
        <dbReference type="ARBA" id="ARBA00047811"/>
    </source>
</evidence>
<keyword evidence="5 12" id="KW-0547">Nucleotide-binding</keyword>
<dbReference type="Gene3D" id="1.10.510.10">
    <property type="entry name" value="Transferase(Phosphotransferase) domain 1"/>
    <property type="match status" value="1"/>
</dbReference>
<dbReference type="InterPro" id="IPR050108">
    <property type="entry name" value="CDK"/>
</dbReference>
<evidence type="ECO:0000313" key="16">
    <source>
        <dbReference type="Proteomes" id="UP001515480"/>
    </source>
</evidence>
<dbReference type="PANTHER" id="PTHR24056:SF546">
    <property type="entry name" value="CYCLIN-DEPENDENT KINASE 12"/>
    <property type="match status" value="1"/>
</dbReference>
<feature type="compositionally biased region" description="Low complexity" evidence="13">
    <location>
        <begin position="401"/>
        <end position="433"/>
    </location>
</feature>
<dbReference type="InterPro" id="IPR017441">
    <property type="entry name" value="Protein_kinase_ATP_BS"/>
</dbReference>
<evidence type="ECO:0000256" key="3">
    <source>
        <dbReference type="ARBA" id="ARBA00022527"/>
    </source>
</evidence>
<dbReference type="GO" id="GO:0008353">
    <property type="term" value="F:RNA polymerase II CTD heptapeptide repeat kinase activity"/>
    <property type="evidence" value="ECO:0007669"/>
    <property type="project" value="UniProtKB-EC"/>
</dbReference>
<dbReference type="GO" id="GO:0005524">
    <property type="term" value="F:ATP binding"/>
    <property type="evidence" value="ECO:0007669"/>
    <property type="project" value="UniProtKB-UniRule"/>
</dbReference>
<keyword evidence="3" id="KW-0723">Serine/threonine-protein kinase</keyword>
<dbReference type="GO" id="GO:0005634">
    <property type="term" value="C:nucleus"/>
    <property type="evidence" value="ECO:0007669"/>
    <property type="project" value="UniProtKB-SubCell"/>
</dbReference>
<comment type="catalytic activity">
    <reaction evidence="9">
        <text>L-threonyl-[protein] + ATP = O-phospho-L-threonyl-[protein] + ADP + H(+)</text>
        <dbReference type="Rhea" id="RHEA:46608"/>
        <dbReference type="Rhea" id="RHEA-COMP:11060"/>
        <dbReference type="Rhea" id="RHEA-COMP:11605"/>
        <dbReference type="ChEBI" id="CHEBI:15378"/>
        <dbReference type="ChEBI" id="CHEBI:30013"/>
        <dbReference type="ChEBI" id="CHEBI:30616"/>
        <dbReference type="ChEBI" id="CHEBI:61977"/>
        <dbReference type="ChEBI" id="CHEBI:456216"/>
        <dbReference type="EC" id="2.7.11.22"/>
    </reaction>
</comment>
<dbReference type="InterPro" id="IPR008271">
    <property type="entry name" value="Ser/Thr_kinase_AS"/>
</dbReference>
<dbReference type="FunFam" id="1.10.510.10:FF:000273">
    <property type="entry name" value="Cyclin-dependent kinase C-2"/>
    <property type="match status" value="1"/>
</dbReference>
<comment type="caution">
    <text evidence="15">The sequence shown here is derived from an EMBL/GenBank/DDBJ whole genome shotgun (WGS) entry which is preliminary data.</text>
</comment>
<feature type="binding site" evidence="12">
    <location>
        <position position="107"/>
    </location>
    <ligand>
        <name>ATP</name>
        <dbReference type="ChEBI" id="CHEBI:30616"/>
    </ligand>
</feature>
<feature type="domain" description="Protein kinase" evidence="14">
    <location>
        <begin position="78"/>
        <end position="372"/>
    </location>
</feature>
<evidence type="ECO:0000256" key="10">
    <source>
        <dbReference type="ARBA" id="ARBA00048367"/>
    </source>
</evidence>
<evidence type="ECO:0000256" key="1">
    <source>
        <dbReference type="ARBA" id="ARBA00004123"/>
    </source>
</evidence>
<gene>
    <name evidence="15" type="ORF">AB1Y20_012456</name>
</gene>
<dbReference type="GO" id="GO:0032968">
    <property type="term" value="P:positive regulation of transcription elongation by RNA polymerase II"/>
    <property type="evidence" value="ECO:0007669"/>
    <property type="project" value="TreeGrafter"/>
</dbReference>
<proteinExistence type="inferred from homology"/>
<feature type="region of interest" description="Disordered" evidence="13">
    <location>
        <begin position="1"/>
        <end position="74"/>
    </location>
</feature>
<keyword evidence="4" id="KW-0808">Transferase</keyword>
<dbReference type="EMBL" id="JBGBPQ010000024">
    <property type="protein sequence ID" value="KAL1499770.1"/>
    <property type="molecule type" value="Genomic_DNA"/>
</dbReference>
<evidence type="ECO:0000259" key="14">
    <source>
        <dbReference type="PROSITE" id="PS50011"/>
    </source>
</evidence>
<evidence type="ECO:0000256" key="7">
    <source>
        <dbReference type="ARBA" id="ARBA00022840"/>
    </source>
</evidence>
<evidence type="ECO:0000256" key="5">
    <source>
        <dbReference type="ARBA" id="ARBA00022741"/>
    </source>
</evidence>
<evidence type="ECO:0000256" key="11">
    <source>
        <dbReference type="ARBA" id="ARBA00049280"/>
    </source>
</evidence>
<keyword evidence="8" id="KW-0539">Nucleus</keyword>
<evidence type="ECO:0000256" key="8">
    <source>
        <dbReference type="ARBA" id="ARBA00023242"/>
    </source>
</evidence>
<evidence type="ECO:0000256" key="2">
    <source>
        <dbReference type="ARBA" id="ARBA00006485"/>
    </source>
</evidence>
<evidence type="ECO:0000313" key="15">
    <source>
        <dbReference type="EMBL" id="KAL1499770.1"/>
    </source>
</evidence>
<protein>
    <recommendedName>
        <fullName evidence="14">Protein kinase domain-containing protein</fullName>
    </recommendedName>
</protein>
<dbReference type="FunFam" id="3.30.200.20:FF:000074">
    <property type="entry name" value="cyclin-dependent kinase 12 isoform X2"/>
    <property type="match status" value="1"/>
</dbReference>
<dbReference type="PROSITE" id="PS50011">
    <property type="entry name" value="PROTEIN_KINASE_DOM"/>
    <property type="match status" value="1"/>
</dbReference>
<dbReference type="Pfam" id="PF00069">
    <property type="entry name" value="Pkinase"/>
    <property type="match status" value="1"/>
</dbReference>
<feature type="region of interest" description="Disordered" evidence="13">
    <location>
        <begin position="378"/>
        <end position="533"/>
    </location>
</feature>
<name>A0AB34IIK1_PRYPA</name>
<dbReference type="CDD" id="cd07840">
    <property type="entry name" value="STKc_CDK9_like"/>
    <property type="match status" value="1"/>
</dbReference>
<dbReference type="InterPro" id="IPR000719">
    <property type="entry name" value="Prot_kinase_dom"/>
</dbReference>
<dbReference type="GO" id="GO:0000307">
    <property type="term" value="C:cyclin-dependent protein kinase holoenzyme complex"/>
    <property type="evidence" value="ECO:0007669"/>
    <property type="project" value="TreeGrafter"/>
</dbReference>
<evidence type="ECO:0000256" key="13">
    <source>
        <dbReference type="SAM" id="MobiDB-lite"/>
    </source>
</evidence>
<organism evidence="15 16">
    <name type="scientific">Prymnesium parvum</name>
    <name type="common">Toxic golden alga</name>
    <dbReference type="NCBI Taxonomy" id="97485"/>
    <lineage>
        <taxon>Eukaryota</taxon>
        <taxon>Haptista</taxon>
        <taxon>Haptophyta</taxon>
        <taxon>Prymnesiophyceae</taxon>
        <taxon>Prymnesiales</taxon>
        <taxon>Prymnesiaceae</taxon>
        <taxon>Prymnesium</taxon>
    </lineage>
</organism>
<accession>A0AB34IIK1</accession>
<evidence type="ECO:0000256" key="12">
    <source>
        <dbReference type="PROSITE-ProRule" id="PRU10141"/>
    </source>
</evidence>
<dbReference type="PROSITE" id="PS00108">
    <property type="entry name" value="PROTEIN_KINASE_ST"/>
    <property type="match status" value="1"/>
</dbReference>
<reference evidence="15 16" key="1">
    <citation type="journal article" date="2024" name="Science">
        <title>Giant polyketide synthase enzymes in the biosynthesis of giant marine polyether toxins.</title>
        <authorList>
            <person name="Fallon T.R."/>
            <person name="Shende V.V."/>
            <person name="Wierzbicki I.H."/>
            <person name="Pendleton A.L."/>
            <person name="Watervoot N.F."/>
            <person name="Auber R.P."/>
            <person name="Gonzalez D.J."/>
            <person name="Wisecaver J.H."/>
            <person name="Moore B.S."/>
        </authorList>
    </citation>
    <scope>NUCLEOTIDE SEQUENCE [LARGE SCALE GENOMIC DNA]</scope>
    <source>
        <strain evidence="15 16">12B1</strain>
    </source>
</reference>
<keyword evidence="7 12" id="KW-0067">ATP-binding</keyword>
<evidence type="ECO:0000256" key="4">
    <source>
        <dbReference type="ARBA" id="ARBA00022679"/>
    </source>
</evidence>
<keyword evidence="16" id="KW-1185">Reference proteome</keyword>
<comment type="catalytic activity">
    <reaction evidence="10">
        <text>L-seryl-[protein] + ATP = O-phospho-L-seryl-[protein] + ADP + H(+)</text>
        <dbReference type="Rhea" id="RHEA:17989"/>
        <dbReference type="Rhea" id="RHEA-COMP:9863"/>
        <dbReference type="Rhea" id="RHEA-COMP:11604"/>
        <dbReference type="ChEBI" id="CHEBI:15378"/>
        <dbReference type="ChEBI" id="CHEBI:29999"/>
        <dbReference type="ChEBI" id="CHEBI:30616"/>
        <dbReference type="ChEBI" id="CHEBI:83421"/>
        <dbReference type="ChEBI" id="CHEBI:456216"/>
        <dbReference type="EC" id="2.7.11.22"/>
    </reaction>
</comment>
<dbReference type="Gene3D" id="3.30.200.20">
    <property type="entry name" value="Phosphorylase Kinase, domain 1"/>
    <property type="match status" value="1"/>
</dbReference>
<dbReference type="AlphaFoldDB" id="A0AB34IIK1"/>
<dbReference type="InterPro" id="IPR011009">
    <property type="entry name" value="Kinase-like_dom_sf"/>
</dbReference>
<comment type="subcellular location">
    <subcellularLocation>
        <location evidence="1">Nucleus</location>
    </subcellularLocation>
</comment>
<feature type="compositionally biased region" description="Gly residues" evidence="13">
    <location>
        <begin position="26"/>
        <end position="40"/>
    </location>
</feature>
<comment type="catalytic activity">
    <reaction evidence="11">
        <text>[DNA-directed RNA polymerase] + ATP = phospho-[DNA-directed RNA polymerase] + ADP + H(+)</text>
        <dbReference type="Rhea" id="RHEA:10216"/>
        <dbReference type="Rhea" id="RHEA-COMP:11321"/>
        <dbReference type="Rhea" id="RHEA-COMP:11322"/>
        <dbReference type="ChEBI" id="CHEBI:15378"/>
        <dbReference type="ChEBI" id="CHEBI:30616"/>
        <dbReference type="ChEBI" id="CHEBI:43176"/>
        <dbReference type="ChEBI" id="CHEBI:68546"/>
        <dbReference type="ChEBI" id="CHEBI:456216"/>
        <dbReference type="EC" id="2.7.11.23"/>
    </reaction>
</comment>
<dbReference type="PROSITE" id="PS00107">
    <property type="entry name" value="PROTEIN_KINASE_ATP"/>
    <property type="match status" value="1"/>
</dbReference>
<evidence type="ECO:0000256" key="6">
    <source>
        <dbReference type="ARBA" id="ARBA00022777"/>
    </source>
</evidence>
<comment type="similarity">
    <text evidence="2">Belongs to the protein kinase superfamily. CMGC Ser/Thr protein kinase family. CDC2/CDKX subfamily.</text>
</comment>
<dbReference type="SUPFAM" id="SSF56112">
    <property type="entry name" value="Protein kinase-like (PK-like)"/>
    <property type="match status" value="1"/>
</dbReference>
<dbReference type="GO" id="GO:0004693">
    <property type="term" value="F:cyclin-dependent protein serine/threonine kinase activity"/>
    <property type="evidence" value="ECO:0007669"/>
    <property type="project" value="UniProtKB-EC"/>
</dbReference>
<dbReference type="SMART" id="SM00220">
    <property type="entry name" value="S_TKc"/>
    <property type="match status" value="1"/>
</dbReference>
<dbReference type="Proteomes" id="UP001515480">
    <property type="component" value="Unassembled WGS sequence"/>
</dbReference>